<dbReference type="Proteomes" id="UP000814128">
    <property type="component" value="Unassembled WGS sequence"/>
</dbReference>
<keyword evidence="2" id="KW-1185">Reference proteome</keyword>
<dbReference type="EMBL" id="MU273847">
    <property type="protein sequence ID" value="KAI0027737.1"/>
    <property type="molecule type" value="Genomic_DNA"/>
</dbReference>
<protein>
    <submittedName>
        <fullName evidence="1">Uncharacterized protein</fullName>
    </submittedName>
</protein>
<reference evidence="1" key="1">
    <citation type="submission" date="2021-02" db="EMBL/GenBank/DDBJ databases">
        <authorList>
            <consortium name="DOE Joint Genome Institute"/>
            <person name="Ahrendt S."/>
            <person name="Looney B.P."/>
            <person name="Miyauchi S."/>
            <person name="Morin E."/>
            <person name="Drula E."/>
            <person name="Courty P.E."/>
            <person name="Chicoki N."/>
            <person name="Fauchery L."/>
            <person name="Kohler A."/>
            <person name="Kuo A."/>
            <person name="Labutti K."/>
            <person name="Pangilinan J."/>
            <person name="Lipzen A."/>
            <person name="Riley R."/>
            <person name="Andreopoulos W."/>
            <person name="He G."/>
            <person name="Johnson J."/>
            <person name="Barry K.W."/>
            <person name="Grigoriev I.V."/>
            <person name="Nagy L."/>
            <person name="Hibbett D."/>
            <person name="Henrissat B."/>
            <person name="Matheny P.B."/>
            <person name="Labbe J."/>
            <person name="Martin F."/>
        </authorList>
    </citation>
    <scope>NUCLEOTIDE SEQUENCE</scope>
    <source>
        <strain evidence="1">EC-137</strain>
    </source>
</reference>
<evidence type="ECO:0000313" key="1">
    <source>
        <dbReference type="EMBL" id="KAI0027737.1"/>
    </source>
</evidence>
<organism evidence="1 2">
    <name type="scientific">Vararia minispora EC-137</name>
    <dbReference type="NCBI Taxonomy" id="1314806"/>
    <lineage>
        <taxon>Eukaryota</taxon>
        <taxon>Fungi</taxon>
        <taxon>Dikarya</taxon>
        <taxon>Basidiomycota</taxon>
        <taxon>Agaricomycotina</taxon>
        <taxon>Agaricomycetes</taxon>
        <taxon>Russulales</taxon>
        <taxon>Lachnocladiaceae</taxon>
        <taxon>Vararia</taxon>
    </lineage>
</organism>
<evidence type="ECO:0000313" key="2">
    <source>
        <dbReference type="Proteomes" id="UP000814128"/>
    </source>
</evidence>
<proteinExistence type="predicted"/>
<gene>
    <name evidence="1" type="ORF">K488DRAFT_34910</name>
</gene>
<accession>A0ACB8Q7R5</accession>
<sequence>SEYARGQLRSRDFVEFWYFTREGIKSAQAELSASQDIYSFFQTDGQVELRTANSSRASKAAVPDIHLSFSDITSSYSCFIREIREAKWPDDVVLSWFKFYSNLNNH</sequence>
<feature type="non-terminal residue" evidence="1">
    <location>
        <position position="1"/>
    </location>
</feature>
<feature type="non-terminal residue" evidence="1">
    <location>
        <position position="106"/>
    </location>
</feature>
<name>A0ACB8Q7R5_9AGAM</name>
<reference evidence="1" key="2">
    <citation type="journal article" date="2022" name="New Phytol.">
        <title>Evolutionary transition to the ectomycorrhizal habit in the genomes of a hyperdiverse lineage of mushroom-forming fungi.</title>
        <authorList>
            <person name="Looney B."/>
            <person name="Miyauchi S."/>
            <person name="Morin E."/>
            <person name="Drula E."/>
            <person name="Courty P.E."/>
            <person name="Kohler A."/>
            <person name="Kuo A."/>
            <person name="LaButti K."/>
            <person name="Pangilinan J."/>
            <person name="Lipzen A."/>
            <person name="Riley R."/>
            <person name="Andreopoulos W."/>
            <person name="He G."/>
            <person name="Johnson J."/>
            <person name="Nolan M."/>
            <person name="Tritt A."/>
            <person name="Barry K.W."/>
            <person name="Grigoriev I.V."/>
            <person name="Nagy L.G."/>
            <person name="Hibbett D."/>
            <person name="Henrissat B."/>
            <person name="Matheny P.B."/>
            <person name="Labbe J."/>
            <person name="Martin F.M."/>
        </authorList>
    </citation>
    <scope>NUCLEOTIDE SEQUENCE</scope>
    <source>
        <strain evidence="1">EC-137</strain>
    </source>
</reference>
<comment type="caution">
    <text evidence="1">The sequence shown here is derived from an EMBL/GenBank/DDBJ whole genome shotgun (WGS) entry which is preliminary data.</text>
</comment>